<accession>B9SK91</accession>
<proteinExistence type="predicted"/>
<feature type="domain" description="PGG" evidence="2">
    <location>
        <begin position="197"/>
        <end position="295"/>
    </location>
</feature>
<evidence type="ECO:0000313" key="4">
    <source>
        <dbReference type="Proteomes" id="UP000008311"/>
    </source>
</evidence>
<keyword evidence="1" id="KW-0472">Membrane</keyword>
<dbReference type="eggNOG" id="KOG0504">
    <property type="taxonomic scope" value="Eukaryota"/>
</dbReference>
<evidence type="ECO:0000256" key="1">
    <source>
        <dbReference type="SAM" id="Phobius"/>
    </source>
</evidence>
<feature type="transmembrane region" description="Helical" evidence="1">
    <location>
        <begin position="245"/>
        <end position="268"/>
    </location>
</feature>
<organism evidence="3 4">
    <name type="scientific">Ricinus communis</name>
    <name type="common">Castor bean</name>
    <dbReference type="NCBI Taxonomy" id="3988"/>
    <lineage>
        <taxon>Eukaryota</taxon>
        <taxon>Viridiplantae</taxon>
        <taxon>Streptophyta</taxon>
        <taxon>Embryophyta</taxon>
        <taxon>Tracheophyta</taxon>
        <taxon>Spermatophyta</taxon>
        <taxon>Magnoliopsida</taxon>
        <taxon>eudicotyledons</taxon>
        <taxon>Gunneridae</taxon>
        <taxon>Pentapetalae</taxon>
        <taxon>rosids</taxon>
        <taxon>fabids</taxon>
        <taxon>Malpighiales</taxon>
        <taxon>Euphorbiaceae</taxon>
        <taxon>Acalyphoideae</taxon>
        <taxon>Acalypheae</taxon>
        <taxon>Ricinus</taxon>
    </lineage>
</organism>
<feature type="transmembrane region" description="Helical" evidence="1">
    <location>
        <begin position="206"/>
        <end position="225"/>
    </location>
</feature>
<protein>
    <submittedName>
        <fullName evidence="3">Ankyrin repeat-containing protein, putative</fullName>
    </submittedName>
</protein>
<dbReference type="PANTHER" id="PTHR24177">
    <property type="entry name" value="CASKIN"/>
    <property type="match status" value="1"/>
</dbReference>
<dbReference type="InParanoid" id="B9SK91"/>
<dbReference type="Gene3D" id="1.25.40.20">
    <property type="entry name" value="Ankyrin repeat-containing domain"/>
    <property type="match status" value="1"/>
</dbReference>
<keyword evidence="1" id="KW-1133">Transmembrane helix</keyword>
<evidence type="ECO:0000259" key="2">
    <source>
        <dbReference type="Pfam" id="PF13962"/>
    </source>
</evidence>
<dbReference type="InterPro" id="IPR002110">
    <property type="entry name" value="Ankyrin_rpt"/>
</dbReference>
<dbReference type="EMBL" id="EQ974000">
    <property type="protein sequence ID" value="EEF35986.1"/>
    <property type="molecule type" value="Genomic_DNA"/>
</dbReference>
<dbReference type="Pfam" id="PF13962">
    <property type="entry name" value="PGG"/>
    <property type="match status" value="1"/>
</dbReference>
<dbReference type="InterPro" id="IPR036770">
    <property type="entry name" value="Ankyrin_rpt-contain_sf"/>
</dbReference>
<dbReference type="PANTHER" id="PTHR24177:SF215">
    <property type="entry name" value="PGG DOMAIN-CONTAINING PROTEIN"/>
    <property type="match status" value="1"/>
</dbReference>
<dbReference type="GO" id="GO:0016020">
    <property type="term" value="C:membrane"/>
    <property type="evidence" value="ECO:0000318"/>
    <property type="project" value="GO_Central"/>
</dbReference>
<gene>
    <name evidence="3" type="ORF">RCOM_1029060</name>
</gene>
<name>B9SK91_RICCO</name>
<keyword evidence="1" id="KW-0812">Transmembrane</keyword>
<evidence type="ECO:0000313" key="3">
    <source>
        <dbReference type="EMBL" id="EEF35986.1"/>
    </source>
</evidence>
<dbReference type="Proteomes" id="UP000008311">
    <property type="component" value="Unassembled WGS sequence"/>
</dbReference>
<dbReference type="STRING" id="3988.B9SK91"/>
<dbReference type="Pfam" id="PF12796">
    <property type="entry name" value="Ank_2"/>
    <property type="match status" value="1"/>
</dbReference>
<reference evidence="4" key="1">
    <citation type="journal article" date="2010" name="Nat. Biotechnol.">
        <title>Draft genome sequence of the oilseed species Ricinus communis.</title>
        <authorList>
            <person name="Chan A.P."/>
            <person name="Crabtree J."/>
            <person name="Zhao Q."/>
            <person name="Lorenzi H."/>
            <person name="Orvis J."/>
            <person name="Puiu D."/>
            <person name="Melake-Berhan A."/>
            <person name="Jones K.M."/>
            <person name="Redman J."/>
            <person name="Chen G."/>
            <person name="Cahoon E.B."/>
            <person name="Gedil M."/>
            <person name="Stanke M."/>
            <person name="Haas B.J."/>
            <person name="Wortman J.R."/>
            <person name="Fraser-Liggett C.M."/>
            <person name="Ravel J."/>
            <person name="Rabinowicz P.D."/>
        </authorList>
    </citation>
    <scope>NUCLEOTIDE SEQUENCE [LARGE SCALE GENOMIC DNA]</scope>
    <source>
        <strain evidence="4">cv. Hale</strain>
    </source>
</reference>
<dbReference type="SUPFAM" id="SSF48403">
    <property type="entry name" value="Ankyrin repeat"/>
    <property type="match status" value="1"/>
</dbReference>
<dbReference type="AlphaFoldDB" id="B9SK91"/>
<dbReference type="InterPro" id="IPR026961">
    <property type="entry name" value="PGG_dom"/>
</dbReference>
<sequence length="317" mass="35569">MKFTKLLVSKDTSWEASSANPDIGTISFGEVAERARATERGTVQNTSAGKTIVPPLTPLLIASSNGIIEIVEEILQEYPQAVEHVSDQGQNILHVAVKHRKKEIFRRVKKMKIPMAILVRKMDINGYTLLHHAADMHNYFGGYKPSPVLQLQEELRWYERVKKIIPSHYIMHHNGYGQTALELFEETHSKLHKDAQEWLKRTSESCSVIAVLIATVAFTAIYTVPGGNDDKTGLPVLLRYPFFSVFTILDIISLASSLTSVVMFLSILTSPFQLQDFRISLPRKLTLGFTFLFFSGSYHACICCNNYAGNSFEGTVV</sequence>
<keyword evidence="4" id="KW-1185">Reference proteome</keyword>